<gene>
    <name evidence="1" type="ORF">CCYN2B_290018</name>
</gene>
<evidence type="ECO:0000313" key="1">
    <source>
        <dbReference type="EMBL" id="CEN35799.1"/>
    </source>
</evidence>
<organism evidence="1 2">
    <name type="scientific">Capnocytophaga cynodegmi</name>
    <dbReference type="NCBI Taxonomy" id="28189"/>
    <lineage>
        <taxon>Bacteria</taxon>
        <taxon>Pseudomonadati</taxon>
        <taxon>Bacteroidota</taxon>
        <taxon>Flavobacteriia</taxon>
        <taxon>Flavobacteriales</taxon>
        <taxon>Flavobacteriaceae</taxon>
        <taxon>Capnocytophaga</taxon>
    </lineage>
</organism>
<proteinExistence type="predicted"/>
<dbReference type="RefSeq" id="WP_156120752.1">
    <property type="nucleotide sequence ID" value="NZ_CDOD01000022.1"/>
</dbReference>
<dbReference type="AlphaFoldDB" id="A0A0B7HB88"/>
<dbReference type="Proteomes" id="UP000038055">
    <property type="component" value="Unassembled WGS sequence"/>
</dbReference>
<dbReference type="EMBL" id="CDOD01000022">
    <property type="protein sequence ID" value="CEN35799.1"/>
    <property type="molecule type" value="Genomic_DNA"/>
</dbReference>
<evidence type="ECO:0000313" key="2">
    <source>
        <dbReference type="Proteomes" id="UP000038055"/>
    </source>
</evidence>
<sequence>MKRVFSVSKWHDPVENPERLLHNSSGFHSPISGYFGAVRTNGTKNH</sequence>
<accession>A0A0B7HB88</accession>
<name>A0A0B7HB88_9FLAO</name>
<protein>
    <submittedName>
        <fullName evidence="1">Uncharacterized protein</fullName>
    </submittedName>
</protein>
<reference evidence="2" key="1">
    <citation type="submission" date="2015-01" db="EMBL/GenBank/DDBJ databases">
        <authorList>
            <person name="MANFREDI Pablo"/>
        </authorList>
    </citation>
    <scope>NUCLEOTIDE SEQUENCE [LARGE SCALE GENOMIC DNA]</scope>
    <source>
        <strain evidence="2">Ccyn2B</strain>
    </source>
</reference>
<keyword evidence="2" id="KW-1185">Reference proteome</keyword>